<dbReference type="EMBL" id="SLWW01000021">
    <property type="protein sequence ID" value="TCO68890.1"/>
    <property type="molecule type" value="Genomic_DNA"/>
</dbReference>
<dbReference type="UniPathway" id="UPA00958"/>
<evidence type="ECO:0000256" key="3">
    <source>
        <dbReference type="ARBA" id="ARBA00012621"/>
    </source>
</evidence>
<evidence type="ECO:0000256" key="1">
    <source>
        <dbReference type="ARBA" id="ARBA00003394"/>
    </source>
</evidence>
<dbReference type="PANTHER" id="PTHR42755:SF1">
    <property type="entry name" value="3-DEOXY-D-MANNO-OCTULOSONIC ACID TRANSFERASE, MITOCHONDRIAL-RELATED"/>
    <property type="match status" value="1"/>
</dbReference>
<evidence type="ECO:0000256" key="6">
    <source>
        <dbReference type="ARBA" id="ARBA00031445"/>
    </source>
</evidence>
<dbReference type="InterPro" id="IPR039901">
    <property type="entry name" value="Kdotransferase"/>
</dbReference>
<comment type="catalytic activity">
    <reaction evidence="7 10">
        <text>lipid IVA (E. coli) + CMP-3-deoxy-beta-D-manno-octulosonate = alpha-Kdo-(2-&gt;6)-lipid IVA (E. coli) + CMP + H(+)</text>
        <dbReference type="Rhea" id="RHEA:28066"/>
        <dbReference type="ChEBI" id="CHEBI:15378"/>
        <dbReference type="ChEBI" id="CHEBI:58603"/>
        <dbReference type="ChEBI" id="CHEBI:60364"/>
        <dbReference type="ChEBI" id="CHEBI:60377"/>
        <dbReference type="ChEBI" id="CHEBI:85987"/>
        <dbReference type="EC" id="2.4.99.12"/>
    </reaction>
</comment>
<dbReference type="AlphaFoldDB" id="A0A4V2S9Z4"/>
<dbReference type="GO" id="GO:0009244">
    <property type="term" value="P:lipopolysaccharide core region biosynthetic process"/>
    <property type="evidence" value="ECO:0007669"/>
    <property type="project" value="UniProtKB-UniRule"/>
</dbReference>
<organism evidence="12 13">
    <name type="scientific">Rhodovulum euryhalinum</name>
    <dbReference type="NCBI Taxonomy" id="35805"/>
    <lineage>
        <taxon>Bacteria</taxon>
        <taxon>Pseudomonadati</taxon>
        <taxon>Pseudomonadota</taxon>
        <taxon>Alphaproteobacteria</taxon>
        <taxon>Rhodobacterales</taxon>
        <taxon>Paracoccaceae</taxon>
        <taxon>Rhodovulum</taxon>
    </lineage>
</organism>
<protein>
    <recommendedName>
        <fullName evidence="4 10">3-deoxy-D-manno-octulosonic acid transferase</fullName>
        <shortName evidence="10">Kdo transferase</shortName>
        <ecNumber evidence="3 10">2.4.99.12</ecNumber>
    </recommendedName>
    <alternativeName>
        <fullName evidence="6 10">Lipid IV(A) 3-deoxy-D-manno-octulosonic acid transferase</fullName>
    </alternativeName>
</protein>
<evidence type="ECO:0000256" key="2">
    <source>
        <dbReference type="ARBA" id="ARBA00004713"/>
    </source>
</evidence>
<comment type="pathway">
    <text evidence="2 10">Bacterial outer membrane biogenesis; LPS core biosynthesis.</text>
</comment>
<evidence type="ECO:0000313" key="12">
    <source>
        <dbReference type="EMBL" id="TCO68890.1"/>
    </source>
</evidence>
<evidence type="ECO:0000256" key="7">
    <source>
        <dbReference type="ARBA" id="ARBA00049183"/>
    </source>
</evidence>
<reference evidence="12 13" key="1">
    <citation type="submission" date="2019-03" db="EMBL/GenBank/DDBJ databases">
        <title>Genomic Encyclopedia of Type Strains, Phase IV (KMG-IV): sequencing the most valuable type-strain genomes for metagenomic binning, comparative biology and taxonomic classification.</title>
        <authorList>
            <person name="Goeker M."/>
        </authorList>
    </citation>
    <scope>NUCLEOTIDE SEQUENCE [LARGE SCALE GENOMIC DNA]</scope>
    <source>
        <strain evidence="12 13">DSM 4868</strain>
    </source>
</reference>
<evidence type="ECO:0000256" key="10">
    <source>
        <dbReference type="RuleBase" id="RU365103"/>
    </source>
</evidence>
<feature type="site" description="Transition state stabilizer" evidence="9">
    <location>
        <position position="136"/>
    </location>
</feature>
<gene>
    <name evidence="12" type="ORF">EV655_1217</name>
</gene>
<keyword evidence="13" id="KW-1185">Reference proteome</keyword>
<evidence type="ECO:0000259" key="11">
    <source>
        <dbReference type="Pfam" id="PF04413"/>
    </source>
</evidence>
<dbReference type="GO" id="GO:0009245">
    <property type="term" value="P:lipid A biosynthetic process"/>
    <property type="evidence" value="ECO:0007669"/>
    <property type="project" value="TreeGrafter"/>
</dbReference>
<feature type="active site" description="Proton acceptor" evidence="8">
    <location>
        <position position="66"/>
    </location>
</feature>
<dbReference type="InterPro" id="IPR038107">
    <property type="entry name" value="Glycos_transf_N_sf"/>
</dbReference>
<feature type="site" description="Transition state stabilizer" evidence="9">
    <location>
        <position position="214"/>
    </location>
</feature>
<evidence type="ECO:0000256" key="9">
    <source>
        <dbReference type="PIRSR" id="PIRSR639901-2"/>
    </source>
</evidence>
<dbReference type="InterPro" id="IPR007507">
    <property type="entry name" value="Glycos_transf_N"/>
</dbReference>
<dbReference type="GO" id="GO:0005886">
    <property type="term" value="C:plasma membrane"/>
    <property type="evidence" value="ECO:0007669"/>
    <property type="project" value="UniProtKB-SubCell"/>
</dbReference>
<comment type="subcellular location">
    <subcellularLocation>
        <location evidence="10">Cell membrane</location>
    </subcellularLocation>
</comment>
<name>A0A4V2S9Z4_9RHOB</name>
<dbReference type="PANTHER" id="PTHR42755">
    <property type="entry name" value="3-DEOXY-MANNO-OCTULOSONATE CYTIDYLYLTRANSFERASE"/>
    <property type="match status" value="1"/>
</dbReference>
<comment type="caution">
    <text evidence="12">The sequence shown here is derived from an EMBL/GenBank/DDBJ whole genome shotgun (WGS) entry which is preliminary data.</text>
</comment>
<dbReference type="RefSeq" id="WP_243645133.1">
    <property type="nucleotide sequence ID" value="NZ_SLWW01000021.1"/>
</dbReference>
<dbReference type="Gene3D" id="3.40.50.11720">
    <property type="entry name" value="3-Deoxy-D-manno-octulosonic-acid transferase, N-terminal domain"/>
    <property type="match status" value="1"/>
</dbReference>
<keyword evidence="10" id="KW-1003">Cell membrane</keyword>
<proteinExistence type="inferred from homology"/>
<dbReference type="Proteomes" id="UP000295142">
    <property type="component" value="Unassembled WGS sequence"/>
</dbReference>
<dbReference type="Gene3D" id="3.40.50.2000">
    <property type="entry name" value="Glycogen Phosphorylase B"/>
    <property type="match status" value="1"/>
</dbReference>
<comment type="function">
    <text evidence="1 10">Involved in lipopolysaccharide (LPS) biosynthesis. Catalyzes the transfer of 3-deoxy-D-manno-octulosonate (Kdo) residue(s) from CMP-Kdo to lipid IV(A), the tetraacyldisaccharide-1,4'-bisphosphate precursor of lipid A.</text>
</comment>
<accession>A0A4V2S9Z4</accession>
<sequence>MRTSTPILRAYLAFSAVADPLVRWHQKRRLAAGKEIPGRLAERQGKASCPRPSGRLVWFHAASVGESLSLIGLIQRLLAEDPGLSILVTSTTATSARMLADILPARAVHQFAPFDSRAAVRRFLDHWRPDLAVWTESELWPRLLVETDRRGIPMLLINARISDRTMARWRRWPRTAGALLSPFRAILVQEAPAADLMRAIGVADGVLTVTGSLKEELPPPEVRPDDLAALRTLLGDRRRWLAASTHEGEEEVLVDAHDRAFGRGDGAPLLIVAPRHPDRGPALAGRLDAQGWRVALRSAGGDPGADTQIYVADTLGEMGLWYRLCPVAFVGGSLARVGGHNPYEPAQLDCVVIHGPHVFNFAGIYARLARVEGAVAAGSADEIAVALHRLSDADTRAALTRAARGVLESGSSATGAALAAIRAELGPGGVA</sequence>
<evidence type="ECO:0000256" key="8">
    <source>
        <dbReference type="PIRSR" id="PIRSR639901-1"/>
    </source>
</evidence>
<evidence type="ECO:0000313" key="13">
    <source>
        <dbReference type="Proteomes" id="UP000295142"/>
    </source>
</evidence>
<keyword evidence="10" id="KW-0448">Lipopolysaccharide biosynthesis</keyword>
<dbReference type="Pfam" id="PF04413">
    <property type="entry name" value="Glycos_transf_N"/>
    <property type="match status" value="1"/>
</dbReference>
<feature type="domain" description="3-deoxy-D-manno-octulosonic-acid transferase N-terminal" evidence="11">
    <location>
        <begin position="39"/>
        <end position="214"/>
    </location>
</feature>
<evidence type="ECO:0000256" key="5">
    <source>
        <dbReference type="ARBA" id="ARBA00022679"/>
    </source>
</evidence>
<keyword evidence="5 10" id="KW-0808">Transferase</keyword>
<evidence type="ECO:0000256" key="4">
    <source>
        <dbReference type="ARBA" id="ARBA00019077"/>
    </source>
</evidence>
<keyword evidence="10" id="KW-0472">Membrane</keyword>
<dbReference type="GO" id="GO:0043842">
    <property type="term" value="F:Kdo transferase activity"/>
    <property type="evidence" value="ECO:0007669"/>
    <property type="project" value="UniProtKB-EC"/>
</dbReference>
<dbReference type="EC" id="2.4.99.12" evidence="3 10"/>
<comment type="similarity">
    <text evidence="10">Belongs to the glycosyltransferase group 1 family.</text>
</comment>